<dbReference type="PANTHER" id="PTHR10492:SF96">
    <property type="entry name" value="ATP-DEPENDENT DNA HELICASE"/>
    <property type="match status" value="1"/>
</dbReference>
<dbReference type="Proteomes" id="UP001151760">
    <property type="component" value="Unassembled WGS sequence"/>
</dbReference>
<dbReference type="InterPro" id="IPR012340">
    <property type="entry name" value="NA-bd_OB-fold"/>
</dbReference>
<evidence type="ECO:0000313" key="5">
    <source>
        <dbReference type="Proteomes" id="UP001151760"/>
    </source>
</evidence>
<dbReference type="SUPFAM" id="SSF50249">
    <property type="entry name" value="Nucleic acid-binding proteins"/>
    <property type="match status" value="1"/>
</dbReference>
<reference evidence="4" key="1">
    <citation type="journal article" date="2022" name="Int. J. Mol. Sci.">
        <title>Draft Genome of Tanacetum Coccineum: Genomic Comparison of Closely Related Tanacetum-Family Plants.</title>
        <authorList>
            <person name="Yamashiro T."/>
            <person name="Shiraishi A."/>
            <person name="Nakayama K."/>
            <person name="Satake H."/>
        </authorList>
    </citation>
    <scope>NUCLEOTIDE SEQUENCE</scope>
</reference>
<reference evidence="4" key="2">
    <citation type="submission" date="2022-01" db="EMBL/GenBank/DDBJ databases">
        <authorList>
            <person name="Yamashiro T."/>
            <person name="Shiraishi A."/>
            <person name="Satake H."/>
            <person name="Nakayama K."/>
        </authorList>
    </citation>
    <scope>NUCLEOTIDE SEQUENCE</scope>
</reference>
<feature type="domain" description="DNA helicase Pif1-like 2B" evidence="3">
    <location>
        <begin position="76"/>
        <end position="122"/>
    </location>
</feature>
<dbReference type="CDD" id="cd04481">
    <property type="entry name" value="RPA1_DBD_B_like"/>
    <property type="match status" value="1"/>
</dbReference>
<evidence type="ECO:0000259" key="3">
    <source>
        <dbReference type="Pfam" id="PF21530"/>
    </source>
</evidence>
<dbReference type="InterPro" id="IPR049163">
    <property type="entry name" value="Pif1-like_2B_dom"/>
</dbReference>
<organism evidence="4 5">
    <name type="scientific">Tanacetum coccineum</name>
    <dbReference type="NCBI Taxonomy" id="301880"/>
    <lineage>
        <taxon>Eukaryota</taxon>
        <taxon>Viridiplantae</taxon>
        <taxon>Streptophyta</taxon>
        <taxon>Embryophyta</taxon>
        <taxon>Tracheophyta</taxon>
        <taxon>Spermatophyta</taxon>
        <taxon>Magnoliopsida</taxon>
        <taxon>eudicotyledons</taxon>
        <taxon>Gunneridae</taxon>
        <taxon>Pentapetalae</taxon>
        <taxon>asterids</taxon>
        <taxon>campanulids</taxon>
        <taxon>Asterales</taxon>
        <taxon>Asteraceae</taxon>
        <taxon>Asteroideae</taxon>
        <taxon>Anthemideae</taxon>
        <taxon>Anthemidinae</taxon>
        <taxon>Tanacetum</taxon>
    </lineage>
</organism>
<evidence type="ECO:0000259" key="2">
    <source>
        <dbReference type="Pfam" id="PF16900"/>
    </source>
</evidence>
<dbReference type="GO" id="GO:0004386">
    <property type="term" value="F:helicase activity"/>
    <property type="evidence" value="ECO:0007669"/>
    <property type="project" value="UniProtKB-KW"/>
</dbReference>
<keyword evidence="1" id="KW-0238">DNA-binding</keyword>
<feature type="domain" description="Replication protein A OB" evidence="2">
    <location>
        <begin position="135"/>
        <end position="227"/>
    </location>
</feature>
<dbReference type="Pfam" id="PF21530">
    <property type="entry name" value="Pif1_2B_dom"/>
    <property type="match status" value="1"/>
</dbReference>
<sequence length="284" mass="32495">MLELIDFIYDDNTLKTPNAAALQEKAIVCPKNNIGDVVNVKILSAIKGQIKTYLSKDDAIPMDRETSEAEMLYPMEYLNTITFPGFSPHELQLKVGLPIILLRNVNLYGGLCNSTRMIVRSLMLNLIEAQIITRTRIDYLGCIRSNSDVTPFGDVNRGQSYRRKLDIKNLDGNIVELTMWDELAKQFNKEDIKNITPLVIIAVSSCRVAKYKDVQLSATSATHYYINPRTPEAEYAYKAFKEKYDLNPPLQVSKYRSEDPEQEKQRTKKLCIHCYNKTQQASRE</sequence>
<accession>A0ABQ4XWN2</accession>
<proteinExistence type="predicted"/>
<keyword evidence="4" id="KW-0547">Nucleotide-binding</keyword>
<dbReference type="EMBL" id="BQNB010009851">
    <property type="protein sequence ID" value="GJS69271.1"/>
    <property type="molecule type" value="Genomic_DNA"/>
</dbReference>
<evidence type="ECO:0000313" key="4">
    <source>
        <dbReference type="EMBL" id="GJS69271.1"/>
    </source>
</evidence>
<keyword evidence="4" id="KW-0378">Hydrolase</keyword>
<keyword evidence="4" id="KW-0347">Helicase</keyword>
<dbReference type="Gene3D" id="2.40.50.140">
    <property type="entry name" value="Nucleic acid-binding proteins"/>
    <property type="match status" value="1"/>
</dbReference>
<evidence type="ECO:0000256" key="1">
    <source>
        <dbReference type="ARBA" id="ARBA00023125"/>
    </source>
</evidence>
<name>A0ABQ4XWN2_9ASTR</name>
<keyword evidence="4" id="KW-0067">ATP-binding</keyword>
<dbReference type="InterPro" id="IPR031657">
    <property type="entry name" value="REPA_OB_2"/>
</dbReference>
<protein>
    <submittedName>
        <fullName evidence="4">DNA helicase</fullName>
    </submittedName>
</protein>
<comment type="caution">
    <text evidence="4">The sequence shown here is derived from an EMBL/GenBank/DDBJ whole genome shotgun (WGS) entry which is preliminary data.</text>
</comment>
<keyword evidence="5" id="KW-1185">Reference proteome</keyword>
<dbReference type="Pfam" id="PF16900">
    <property type="entry name" value="REPA_OB_2"/>
    <property type="match status" value="1"/>
</dbReference>
<dbReference type="PANTHER" id="PTHR10492">
    <property type="match status" value="1"/>
</dbReference>
<gene>
    <name evidence="4" type="ORF">Tco_0702112</name>
</gene>